<dbReference type="PANTHER" id="PTHR32089">
    <property type="entry name" value="METHYL-ACCEPTING CHEMOTAXIS PROTEIN MCPB"/>
    <property type="match status" value="1"/>
</dbReference>
<evidence type="ECO:0000256" key="2">
    <source>
        <dbReference type="ARBA" id="ARBA00022475"/>
    </source>
</evidence>
<evidence type="ECO:0000313" key="16">
    <source>
        <dbReference type="Proteomes" id="UP000602076"/>
    </source>
</evidence>
<dbReference type="CDD" id="cd12913">
    <property type="entry name" value="PDC1_MCP_like"/>
    <property type="match status" value="1"/>
</dbReference>
<evidence type="ECO:0000259" key="14">
    <source>
        <dbReference type="PROSITE" id="PS50885"/>
    </source>
</evidence>
<keyword evidence="7 12" id="KW-0472">Membrane</keyword>
<evidence type="ECO:0000256" key="7">
    <source>
        <dbReference type="ARBA" id="ARBA00023136"/>
    </source>
</evidence>
<comment type="caution">
    <text evidence="15">The sequence shown here is derived from an EMBL/GenBank/DDBJ whole genome shotgun (WGS) entry which is preliminary data.</text>
</comment>
<comment type="similarity">
    <text evidence="9">Belongs to the methyl-accepting chemotaxis (MCP) protein family.</text>
</comment>
<evidence type="ECO:0000256" key="11">
    <source>
        <dbReference type="SAM" id="Coils"/>
    </source>
</evidence>
<feature type="transmembrane region" description="Helical" evidence="12">
    <location>
        <begin position="235"/>
        <end position="258"/>
    </location>
</feature>
<dbReference type="Pfam" id="PF00672">
    <property type="entry name" value="HAMP"/>
    <property type="match status" value="1"/>
</dbReference>
<organism evidence="15 16">
    <name type="scientific">Peribacillus faecalis</name>
    <dbReference type="NCBI Taxonomy" id="2772559"/>
    <lineage>
        <taxon>Bacteria</taxon>
        <taxon>Bacillati</taxon>
        <taxon>Bacillota</taxon>
        <taxon>Bacilli</taxon>
        <taxon>Bacillales</taxon>
        <taxon>Bacillaceae</taxon>
        <taxon>Peribacillus</taxon>
    </lineage>
</organism>
<comment type="subcellular location">
    <subcellularLocation>
        <location evidence="1">Cell membrane</location>
        <topology evidence="1">Multi-pass membrane protein</topology>
    </subcellularLocation>
</comment>
<dbReference type="Pfam" id="PF02743">
    <property type="entry name" value="dCache_1"/>
    <property type="match status" value="1"/>
</dbReference>
<dbReference type="Proteomes" id="UP000602076">
    <property type="component" value="Unassembled WGS sequence"/>
</dbReference>
<evidence type="ECO:0000256" key="9">
    <source>
        <dbReference type="ARBA" id="ARBA00029447"/>
    </source>
</evidence>
<name>A0A927CYA1_9BACI</name>
<keyword evidence="3" id="KW-0488">Methylation</keyword>
<dbReference type="CDD" id="cd06225">
    <property type="entry name" value="HAMP"/>
    <property type="match status" value="1"/>
</dbReference>
<dbReference type="AlphaFoldDB" id="A0A927CYA1"/>
<dbReference type="Pfam" id="PF00015">
    <property type="entry name" value="MCPsignal"/>
    <property type="match status" value="1"/>
</dbReference>
<keyword evidence="8 10" id="KW-0807">Transducer</keyword>
<keyword evidence="4" id="KW-0145">Chemotaxis</keyword>
<proteinExistence type="inferred from homology"/>
<dbReference type="PROSITE" id="PS50111">
    <property type="entry name" value="CHEMOTAXIS_TRANSDUC_2"/>
    <property type="match status" value="1"/>
</dbReference>
<dbReference type="SMART" id="SM00304">
    <property type="entry name" value="HAMP"/>
    <property type="match status" value="1"/>
</dbReference>
<dbReference type="GO" id="GO:0005886">
    <property type="term" value="C:plasma membrane"/>
    <property type="evidence" value="ECO:0007669"/>
    <property type="project" value="UniProtKB-SubCell"/>
</dbReference>
<evidence type="ECO:0000256" key="12">
    <source>
        <dbReference type="SAM" id="Phobius"/>
    </source>
</evidence>
<evidence type="ECO:0000256" key="1">
    <source>
        <dbReference type="ARBA" id="ARBA00004651"/>
    </source>
</evidence>
<evidence type="ECO:0000256" key="6">
    <source>
        <dbReference type="ARBA" id="ARBA00022989"/>
    </source>
</evidence>
<dbReference type="Gene3D" id="1.10.287.950">
    <property type="entry name" value="Methyl-accepting chemotaxis protein"/>
    <property type="match status" value="1"/>
</dbReference>
<keyword evidence="11" id="KW-0175">Coiled coil</keyword>
<dbReference type="Gene3D" id="1.10.8.500">
    <property type="entry name" value="HAMP domain in histidine kinase"/>
    <property type="match status" value="1"/>
</dbReference>
<dbReference type="SUPFAM" id="SSF58104">
    <property type="entry name" value="Methyl-accepting chemotaxis protein (MCP) signaling domain"/>
    <property type="match status" value="1"/>
</dbReference>
<dbReference type="InterPro" id="IPR003660">
    <property type="entry name" value="HAMP_dom"/>
</dbReference>
<dbReference type="GO" id="GO:0006935">
    <property type="term" value="P:chemotaxis"/>
    <property type="evidence" value="ECO:0007669"/>
    <property type="project" value="UniProtKB-KW"/>
</dbReference>
<evidence type="ECO:0000256" key="5">
    <source>
        <dbReference type="ARBA" id="ARBA00022692"/>
    </source>
</evidence>
<dbReference type="SUPFAM" id="SSF103190">
    <property type="entry name" value="Sensory domain-like"/>
    <property type="match status" value="1"/>
</dbReference>
<dbReference type="InterPro" id="IPR033479">
    <property type="entry name" value="dCache_1"/>
</dbReference>
<keyword evidence="6 12" id="KW-1133">Transmembrane helix</keyword>
<dbReference type="Gene3D" id="3.30.450.20">
    <property type="entry name" value="PAS domain"/>
    <property type="match status" value="2"/>
</dbReference>
<dbReference type="InterPro" id="IPR029151">
    <property type="entry name" value="Sensor-like_sf"/>
</dbReference>
<sequence>MKLTSEEVVLMNDSIDLLLQNMEKTIERVAAEPGMNDPITFEDELLKEFEQTTSHDSTIYSLYMGLEENGSMIMYPTAELDADYDPRERDWYNLAMETPDKPVWTDPYLDADTEKMVVTVAKALPGQGVVAIDIFLDTLTSIINEIKLSDTGYLFLVDNNGFYITHPTVEKVATDFSKENLYGQVNESSGSLIASYEDKKQVVSYTTNGSTGWKVIGVIDTAEINSTVNKMTIPMLINLVVIIVIVVLISIFVALYIIKPIKGLRNAVQKMAQGDFTVQATNYRNDEVGQLAEGFNQMVTEMNHTLQKVQHISAEVSDASSTLSASAEENSAASNEVATTIEQIANGAAYQSELSQTNSSELLRVSEQIDNVELLSVKISEDSIKMNEASEVGIKTVQQLKKQFDSTVQNAQTMSQAVNQLDARSREINDIVRTIDDIAGQTNLLALNAAIEAARAGEHGKGFAVVADEVRKLAEQTNESTKKIAHIIQSMQNDTVLTVQLIEETNEQINNQEQVVGNTETAFVSIAESIQKLMAEFSDMKTNLNEAKNKLQDVLQHSEHVSSISEDTAAGTEEISASIEETTASMEQLNKLASDLEQLSKGLSEEINKFTI</sequence>
<dbReference type="CDD" id="cd12912">
    <property type="entry name" value="PDC2_MCP_like"/>
    <property type="match status" value="1"/>
</dbReference>
<dbReference type="SMART" id="SM00283">
    <property type="entry name" value="MA"/>
    <property type="match status" value="1"/>
</dbReference>
<dbReference type="GO" id="GO:0007165">
    <property type="term" value="P:signal transduction"/>
    <property type="evidence" value="ECO:0007669"/>
    <property type="project" value="UniProtKB-KW"/>
</dbReference>
<accession>A0A927CYA1</accession>
<evidence type="ECO:0000256" key="4">
    <source>
        <dbReference type="ARBA" id="ARBA00022500"/>
    </source>
</evidence>
<protein>
    <submittedName>
        <fullName evidence="15">Methyl-accepting chemotaxis protein</fullName>
    </submittedName>
</protein>
<dbReference type="InterPro" id="IPR004089">
    <property type="entry name" value="MCPsignal_dom"/>
</dbReference>
<dbReference type="CDD" id="cd11386">
    <property type="entry name" value="MCP_signal"/>
    <property type="match status" value="1"/>
</dbReference>
<feature type="domain" description="Methyl-accepting transducer" evidence="13">
    <location>
        <begin position="326"/>
        <end position="583"/>
    </location>
</feature>
<keyword evidence="5 12" id="KW-0812">Transmembrane</keyword>
<evidence type="ECO:0000256" key="3">
    <source>
        <dbReference type="ARBA" id="ARBA00022481"/>
    </source>
</evidence>
<dbReference type="PANTHER" id="PTHR32089:SF114">
    <property type="entry name" value="METHYL-ACCEPTING CHEMOTAXIS PROTEIN MCPB"/>
    <property type="match status" value="1"/>
</dbReference>
<gene>
    <name evidence="15" type="ORF">IEO70_11120</name>
</gene>
<evidence type="ECO:0000256" key="10">
    <source>
        <dbReference type="PROSITE-ProRule" id="PRU00284"/>
    </source>
</evidence>
<evidence type="ECO:0000313" key="15">
    <source>
        <dbReference type="EMBL" id="MBD3108912.1"/>
    </source>
</evidence>
<evidence type="ECO:0000259" key="13">
    <source>
        <dbReference type="PROSITE" id="PS50111"/>
    </source>
</evidence>
<evidence type="ECO:0000256" key="8">
    <source>
        <dbReference type="ARBA" id="ARBA00023224"/>
    </source>
</evidence>
<feature type="domain" description="HAMP" evidence="14">
    <location>
        <begin position="255"/>
        <end position="307"/>
    </location>
</feature>
<reference evidence="15" key="1">
    <citation type="submission" date="2020-09" db="EMBL/GenBank/DDBJ databases">
        <title>Bacillus faecalis sp. nov., a moderately halophilic bacterium isolated from cow faeces.</title>
        <authorList>
            <person name="Jiang L."/>
            <person name="Lee J."/>
        </authorList>
    </citation>
    <scope>NUCLEOTIDE SEQUENCE</scope>
    <source>
        <strain evidence="15">AGMB 02131</strain>
    </source>
</reference>
<feature type="coiled-coil region" evidence="11">
    <location>
        <begin position="502"/>
        <end position="609"/>
    </location>
</feature>
<keyword evidence="2" id="KW-1003">Cell membrane</keyword>
<dbReference type="EMBL" id="JACXSI010000024">
    <property type="protein sequence ID" value="MBD3108912.1"/>
    <property type="molecule type" value="Genomic_DNA"/>
</dbReference>
<keyword evidence="16" id="KW-1185">Reference proteome</keyword>
<dbReference type="PROSITE" id="PS50885">
    <property type="entry name" value="HAMP"/>
    <property type="match status" value="1"/>
</dbReference>